<evidence type="ECO:0008006" key="6">
    <source>
        <dbReference type="Google" id="ProtNLM"/>
    </source>
</evidence>
<dbReference type="RefSeq" id="WP_041627908.1">
    <property type="nucleotide sequence ID" value="NZ_LSZF01000004.1"/>
</dbReference>
<comment type="caution">
    <text evidence="4">The sequence shown here is derived from an EMBL/GenBank/DDBJ whole genome shotgun (WGS) entry which is preliminary data.</text>
</comment>
<dbReference type="SUPFAM" id="SSF47794">
    <property type="entry name" value="Rad51 N-terminal domain-like"/>
    <property type="match status" value="1"/>
</dbReference>
<dbReference type="PROSITE" id="PS51192">
    <property type="entry name" value="HELICASE_ATP_BIND_1"/>
    <property type="match status" value="1"/>
</dbReference>
<dbReference type="InterPro" id="IPR038718">
    <property type="entry name" value="SNF2-like_sf"/>
</dbReference>
<dbReference type="InterPro" id="IPR010995">
    <property type="entry name" value="DNA_repair_Rad51/TF_NusA_a-hlx"/>
</dbReference>
<dbReference type="Pfam" id="PF14520">
    <property type="entry name" value="HHH_5"/>
    <property type="match status" value="1"/>
</dbReference>
<dbReference type="SMART" id="SM00490">
    <property type="entry name" value="HELICc"/>
    <property type="match status" value="1"/>
</dbReference>
<evidence type="ECO:0000256" key="1">
    <source>
        <dbReference type="ARBA" id="ARBA00022801"/>
    </source>
</evidence>
<dbReference type="PROSITE" id="PS51194">
    <property type="entry name" value="HELICASE_CTER"/>
    <property type="match status" value="1"/>
</dbReference>
<feature type="domain" description="Helicase ATP-binding" evidence="2">
    <location>
        <begin position="472"/>
        <end position="632"/>
    </location>
</feature>
<dbReference type="Pfam" id="PF00176">
    <property type="entry name" value="SNF2-rel_dom"/>
    <property type="match status" value="1"/>
</dbReference>
<proteinExistence type="predicted"/>
<dbReference type="SUPFAM" id="SSF52540">
    <property type="entry name" value="P-loop containing nucleoside triphosphate hydrolases"/>
    <property type="match status" value="2"/>
</dbReference>
<dbReference type="GO" id="GO:0016787">
    <property type="term" value="F:hydrolase activity"/>
    <property type="evidence" value="ECO:0007669"/>
    <property type="project" value="UniProtKB-KW"/>
</dbReference>
<accession>A0A854NJJ9</accession>
<evidence type="ECO:0000259" key="3">
    <source>
        <dbReference type="PROSITE" id="PS51194"/>
    </source>
</evidence>
<dbReference type="EMBL" id="LSZF01000004">
    <property type="protein sequence ID" value="OWM35816.1"/>
    <property type="molecule type" value="Genomic_DNA"/>
</dbReference>
<protein>
    <recommendedName>
        <fullName evidence="6">DEAD/DEAH box helicase</fullName>
    </recommendedName>
</protein>
<dbReference type="Gene3D" id="1.10.150.20">
    <property type="entry name" value="5' to 3' exonuclease, C-terminal subdomain"/>
    <property type="match status" value="1"/>
</dbReference>
<sequence>MDPLRMSTLRSQGTYLREVAQRAQLLLNSLLEPHEPARFNTHGKISDVWVVPQTAISWPPHLFTHEEFSKDHIEVAEILEKFIESTSGIVDLLHKTKIGVWSTLTRRVSSTANQQFESAATELENLLANPELQVQLSRVTEYLRRYDRAESAYKSGVHHFLVENQDSPYGKAVRSSLASAMQLPEVCIDNLSKEYVRPAILLCEQLRAHPLSPWTLQRKALQAENKIIQCRALALLSSLSIDSLSQVTSERVSVTAIKRQGITSVAEIISRSVEDLEQIPGVGQQTAKRVKAAAQTLYSEALAQPLSTLGSEQSTELEALLNILYHYGRSREALSDELDRIDRLEWYLQPVITHEKALWRSIPPAYFVIYSKGSGGHNTAYLQFIDDISWANIALSIPDLLSEGQGSVDIWKDYCERPAHYQSLWSAIRGNDQTPYSQSGLSSETLERIRALKLNTSLLRDVFLRGYQSFGAKFVIVQRKVILGDEMGLGKTVQAIAAAAHVTAEKSFENRIKILIIVPASLMTNWAREWEKFCNIPVQIAHGENKQKAVAQWNDTAGALIVTYDGARTMRLLGATVVIIDEAHYIKNPEAKRSRAVSRIIAESEYALLLSGTPLENRIEEFCTLVSYLDSHCAISAPRLASAFKAHIAHLYLRRNQGDVLDELPEKIDHTEWVELSAEDEHLYRQAVHERNWMLMRRVAMLAARPDCAKMERLIDIVKEAESAGKNVIIFSYFRSVLERIEKDLGEYVAGSITADVPPQRRQQLIDELGNTGRHVLLLQIVAGGVGLNIQKASVVIFTEAQVKPTLVDQAIARAHRMGQRDPVTVYRLFGADTVDERLTALLEHKRAVFDNYARDAEAAEVFDAVDVSEGELARNIIELEHDRLQIDN</sequence>
<dbReference type="GO" id="GO:0005524">
    <property type="term" value="F:ATP binding"/>
    <property type="evidence" value="ECO:0007669"/>
    <property type="project" value="InterPro"/>
</dbReference>
<dbReference type="InterPro" id="IPR027417">
    <property type="entry name" value="P-loop_NTPase"/>
</dbReference>
<gene>
    <name evidence="4" type="ORF">AY602_10005</name>
</gene>
<dbReference type="Gene3D" id="3.40.50.10810">
    <property type="entry name" value="Tandem AAA-ATPase domain"/>
    <property type="match status" value="1"/>
</dbReference>
<dbReference type="PANTHER" id="PTHR10799">
    <property type="entry name" value="SNF2/RAD54 HELICASE FAMILY"/>
    <property type="match status" value="1"/>
</dbReference>
<dbReference type="Proteomes" id="UP000197692">
    <property type="component" value="Unassembled WGS sequence"/>
</dbReference>
<evidence type="ECO:0000313" key="5">
    <source>
        <dbReference type="Proteomes" id="UP000197692"/>
    </source>
</evidence>
<evidence type="ECO:0000313" key="4">
    <source>
        <dbReference type="EMBL" id="OWM35816.1"/>
    </source>
</evidence>
<dbReference type="Pfam" id="PF00271">
    <property type="entry name" value="Helicase_C"/>
    <property type="match status" value="1"/>
</dbReference>
<keyword evidence="1" id="KW-0378">Hydrolase</keyword>
<dbReference type="SMART" id="SM00487">
    <property type="entry name" value="DEXDc"/>
    <property type="match status" value="1"/>
</dbReference>
<dbReference type="InterPro" id="IPR049730">
    <property type="entry name" value="SNF2/RAD54-like_C"/>
</dbReference>
<dbReference type="InterPro" id="IPR014001">
    <property type="entry name" value="Helicase_ATP-bd"/>
</dbReference>
<dbReference type="CDD" id="cd18793">
    <property type="entry name" value="SF2_C_SNF"/>
    <property type="match status" value="1"/>
</dbReference>
<name>A0A854NJJ9_CORDP</name>
<evidence type="ECO:0000259" key="2">
    <source>
        <dbReference type="PROSITE" id="PS51192"/>
    </source>
</evidence>
<dbReference type="Gene3D" id="3.40.50.300">
    <property type="entry name" value="P-loop containing nucleotide triphosphate hydrolases"/>
    <property type="match status" value="1"/>
</dbReference>
<dbReference type="InterPro" id="IPR001650">
    <property type="entry name" value="Helicase_C-like"/>
</dbReference>
<reference evidence="5" key="1">
    <citation type="submission" date="2016-02" db="EMBL/GenBank/DDBJ databases">
        <title>Genomic analyses of a collection of pathogenic Corynebacterium diphtheriae.</title>
        <authorList>
            <person name="Sangal V."/>
            <person name="Titov L."/>
        </authorList>
    </citation>
    <scope>NUCLEOTIDE SEQUENCE [LARGE SCALE GENOMIC DNA]</scope>
    <source>
        <strain evidence="5">1438</strain>
    </source>
</reference>
<dbReference type="InterPro" id="IPR000330">
    <property type="entry name" value="SNF2_N"/>
</dbReference>
<organism evidence="4 5">
    <name type="scientific">Corynebacterium diphtheriae bv. mitis</name>
    <dbReference type="NCBI Taxonomy" id="1806053"/>
    <lineage>
        <taxon>Bacteria</taxon>
        <taxon>Bacillati</taxon>
        <taxon>Actinomycetota</taxon>
        <taxon>Actinomycetes</taxon>
        <taxon>Mycobacteriales</taxon>
        <taxon>Corynebacteriaceae</taxon>
        <taxon>Corynebacterium</taxon>
    </lineage>
</organism>
<dbReference type="CDD" id="cd17919">
    <property type="entry name" value="DEXHc_Snf"/>
    <property type="match status" value="1"/>
</dbReference>
<feature type="domain" description="Helicase C-terminal" evidence="3">
    <location>
        <begin position="710"/>
        <end position="861"/>
    </location>
</feature>
<dbReference type="AlphaFoldDB" id="A0A854NJJ9"/>